<keyword evidence="1" id="KW-0472">Membrane</keyword>
<protein>
    <submittedName>
        <fullName evidence="2">DUF687 domain-containing protein</fullName>
    </submittedName>
</protein>
<sequence>MVLPVDLGSSPTLESISLEDQQMNSNDTEQHFPEQTTEQVNLFIQGGPRPFVTGSSDVFEAVSIFDNDMEIPAAHDIDVTYINGSGQTLAEAQLESLYISEVRNVAVRILYNSGSGSWCSQLSRRPVFSPFSPLCQALSDSLNHFFSHPENRHRKHIIIFYGDGGAAVQQVLDYTPYADRICVIGIAPTVYVRGDNVHHFRVSGDITTLFDRDGFTQANVTTVPYSSGTEGLFFPTVRCPSYLWALRLTGTPPPPEIEMERTSNQISLVEIGRGGGAFERLSELLGLGDTSAEAEFNFSPTAATDVVLSSIFSIFRISGLLQECIILSVTQSPDVEVSYVIVCGYSMNLLRYFLLLFTNRRSARDIFRRARLTAHGIAPLIFLVTLLDNINCVRRYGNERAILRGVFVVASTLSGSVLFMEIFRNYWRGLRGRVQSVILQRLTGSSEESRVVVRSAEGSRIGSVQMMLGTAHGIFLAFTIGVLNSIVINIPSTLGRNSTTDTGVYSNQLHNASAAWKTGDVLAVSQTVSLFICMIVLAVNIIIMVDLVRRNRQR</sequence>
<dbReference type="Proteomes" id="UP000680625">
    <property type="component" value="Chromosome"/>
</dbReference>
<keyword evidence="1" id="KW-1133">Transmembrane helix</keyword>
<feature type="transmembrane region" description="Helical" evidence="1">
    <location>
        <begin position="337"/>
        <end position="358"/>
    </location>
</feature>
<dbReference type="GeneID" id="301704126"/>
<accession>A0ABX8CE21</accession>
<dbReference type="EMBL" id="CP060791">
    <property type="protein sequence ID" value="QVE49236.1"/>
    <property type="molecule type" value="Genomic_DNA"/>
</dbReference>
<evidence type="ECO:0000313" key="3">
    <source>
        <dbReference type="Proteomes" id="UP000680625"/>
    </source>
</evidence>
<organism evidence="2 3">
    <name type="scientific">Chlamydia crocodili</name>
    <dbReference type="NCBI Taxonomy" id="2766982"/>
    <lineage>
        <taxon>Bacteria</taxon>
        <taxon>Pseudomonadati</taxon>
        <taxon>Chlamydiota</taxon>
        <taxon>Chlamydiia</taxon>
        <taxon>Chlamydiales</taxon>
        <taxon>Chlamydiaceae</taxon>
        <taxon>Chlamydia/Chlamydophila group</taxon>
        <taxon>Chlamydia</taxon>
    </lineage>
</organism>
<reference evidence="2 3" key="1">
    <citation type="submission" date="2020-08" db="EMBL/GenBank/DDBJ databases">
        <title>Isolation and characterization of novel Chlamydia from Siamese crocodiles (Crocodylus siamensis).</title>
        <authorList>
            <person name="Sariya L."/>
        </authorList>
    </citation>
    <scope>NUCLEOTIDE SEQUENCE [LARGE SCALE GENOMIC DNA]</scope>
    <source>
        <strain evidence="2 3">No. 12</strain>
    </source>
</reference>
<dbReference type="Pfam" id="PF05095">
    <property type="entry name" value="DUF687"/>
    <property type="match status" value="1"/>
</dbReference>
<feature type="transmembrane region" description="Helical" evidence="1">
    <location>
        <begin position="528"/>
        <end position="548"/>
    </location>
</feature>
<proteinExistence type="predicted"/>
<evidence type="ECO:0000256" key="1">
    <source>
        <dbReference type="SAM" id="Phobius"/>
    </source>
</evidence>
<feature type="transmembrane region" description="Helical" evidence="1">
    <location>
        <begin position="402"/>
        <end position="423"/>
    </location>
</feature>
<feature type="transmembrane region" description="Helical" evidence="1">
    <location>
        <begin position="468"/>
        <end position="490"/>
    </location>
</feature>
<keyword evidence="1" id="KW-0812">Transmembrane</keyword>
<evidence type="ECO:0000313" key="2">
    <source>
        <dbReference type="EMBL" id="QVE49236.1"/>
    </source>
</evidence>
<name>A0ABX8CE21_9CHLA</name>
<feature type="transmembrane region" description="Helical" evidence="1">
    <location>
        <begin position="370"/>
        <end position="390"/>
    </location>
</feature>
<dbReference type="InterPro" id="IPR007787">
    <property type="entry name" value="DUF687"/>
</dbReference>
<gene>
    <name evidence="2" type="ORF">H9Q19_00800</name>
</gene>
<dbReference type="RefSeq" id="WP_213241288.1">
    <property type="nucleotide sequence ID" value="NZ_CP060791.1"/>
</dbReference>
<keyword evidence="3" id="KW-1185">Reference proteome</keyword>